<feature type="chain" id="PRO_5045774694" evidence="3">
    <location>
        <begin position="28"/>
        <end position="203"/>
    </location>
</feature>
<proteinExistence type="inferred from homology"/>
<name>A0ABW9ZVB4_9BACT</name>
<feature type="signal peptide" evidence="3">
    <location>
        <begin position="1"/>
        <end position="27"/>
    </location>
</feature>
<dbReference type="Pfam" id="PF07715">
    <property type="entry name" value="Plug"/>
    <property type="match status" value="1"/>
</dbReference>
<comment type="subcellular location">
    <subcellularLocation>
        <location evidence="2">Cell outer membrane</location>
        <topology evidence="2">Multi-pass membrane protein</topology>
    </subcellularLocation>
</comment>
<protein>
    <submittedName>
        <fullName evidence="5">TonB-dependent receptor plug domain-containing protein</fullName>
    </submittedName>
</protein>
<dbReference type="InterPro" id="IPR037066">
    <property type="entry name" value="Plug_dom_sf"/>
</dbReference>
<keyword evidence="1 3" id="KW-0732">Signal</keyword>
<dbReference type="Proteomes" id="UP000753802">
    <property type="component" value="Unassembled WGS sequence"/>
</dbReference>
<reference evidence="5 6" key="1">
    <citation type="submission" date="2020-01" db="EMBL/GenBank/DDBJ databases">
        <title>Genome analysis.</title>
        <authorList>
            <person name="Wu S."/>
            <person name="Wang G."/>
        </authorList>
    </citation>
    <scope>NUCLEOTIDE SEQUENCE [LARGE SCALE GENOMIC DNA]</scope>
    <source>
        <strain evidence="5 6">SYL130</strain>
    </source>
</reference>
<keyword evidence="5" id="KW-0675">Receptor</keyword>
<evidence type="ECO:0000256" key="2">
    <source>
        <dbReference type="PROSITE-ProRule" id="PRU01360"/>
    </source>
</evidence>
<dbReference type="SUPFAM" id="SSF56935">
    <property type="entry name" value="Porins"/>
    <property type="match status" value="1"/>
</dbReference>
<accession>A0ABW9ZVB4</accession>
<dbReference type="InterPro" id="IPR039426">
    <property type="entry name" value="TonB-dep_rcpt-like"/>
</dbReference>
<dbReference type="PROSITE" id="PS52016">
    <property type="entry name" value="TONB_DEPENDENT_REC_3"/>
    <property type="match status" value="1"/>
</dbReference>
<dbReference type="PANTHER" id="PTHR30069">
    <property type="entry name" value="TONB-DEPENDENT OUTER MEMBRANE RECEPTOR"/>
    <property type="match status" value="1"/>
</dbReference>
<keyword evidence="2" id="KW-0813">Transport</keyword>
<keyword evidence="2" id="KW-0812">Transmembrane</keyword>
<evidence type="ECO:0000313" key="5">
    <source>
        <dbReference type="EMBL" id="NCI49677.1"/>
    </source>
</evidence>
<feature type="domain" description="TonB-dependent receptor plug" evidence="4">
    <location>
        <begin position="36"/>
        <end position="120"/>
    </location>
</feature>
<dbReference type="RefSeq" id="WP_161817988.1">
    <property type="nucleotide sequence ID" value="NZ_JAACJS010000011.1"/>
</dbReference>
<sequence>MKTFRSIAAGFLCIALVLVAGKSSAQAKATTAIQGTYKTIYDMLRDVPGLEVKTSNGRGNSVIVRGISTLTGSSVPLFVVDGTIYSGDISNLNVQDIESVNVLKDAASLTAYGTQGANGVIQITTKKGSNASSAASVSSHTESAYTYFIDKKTPLRVYGHDDKVIIEGVIEKQRGDSLIFIKRRKDFPVAISSVKRVEMIPQN</sequence>
<comment type="caution">
    <text evidence="5">The sequence shown here is derived from an EMBL/GenBank/DDBJ whole genome shotgun (WGS) entry which is preliminary data.</text>
</comment>
<dbReference type="InterPro" id="IPR023997">
    <property type="entry name" value="TonB-dep_OMP_SusC/RagA_CS"/>
</dbReference>
<keyword evidence="2" id="KW-1134">Transmembrane beta strand</keyword>
<gene>
    <name evidence="5" type="ORF">GWC95_07075</name>
</gene>
<comment type="similarity">
    <text evidence="2">Belongs to the TonB-dependent receptor family.</text>
</comment>
<dbReference type="Gene3D" id="2.170.130.10">
    <property type="entry name" value="TonB-dependent receptor, plug domain"/>
    <property type="match status" value="1"/>
</dbReference>
<organism evidence="5 6">
    <name type="scientific">Sediminibacterium roseum</name>
    <dbReference type="NCBI Taxonomy" id="1978412"/>
    <lineage>
        <taxon>Bacteria</taxon>
        <taxon>Pseudomonadati</taxon>
        <taxon>Bacteroidota</taxon>
        <taxon>Chitinophagia</taxon>
        <taxon>Chitinophagales</taxon>
        <taxon>Chitinophagaceae</taxon>
        <taxon>Sediminibacterium</taxon>
    </lineage>
</organism>
<dbReference type="EMBL" id="JAACJS010000011">
    <property type="protein sequence ID" value="NCI49677.1"/>
    <property type="molecule type" value="Genomic_DNA"/>
</dbReference>
<evidence type="ECO:0000313" key="6">
    <source>
        <dbReference type="Proteomes" id="UP000753802"/>
    </source>
</evidence>
<evidence type="ECO:0000256" key="1">
    <source>
        <dbReference type="ARBA" id="ARBA00022729"/>
    </source>
</evidence>
<evidence type="ECO:0000256" key="3">
    <source>
        <dbReference type="SAM" id="SignalP"/>
    </source>
</evidence>
<dbReference type="InterPro" id="IPR012910">
    <property type="entry name" value="Plug_dom"/>
</dbReference>
<keyword evidence="2" id="KW-0998">Cell outer membrane</keyword>
<dbReference type="NCBIfam" id="TIGR04057">
    <property type="entry name" value="SusC_RagA_signa"/>
    <property type="match status" value="1"/>
</dbReference>
<evidence type="ECO:0000259" key="4">
    <source>
        <dbReference type="Pfam" id="PF07715"/>
    </source>
</evidence>
<keyword evidence="2" id="KW-0472">Membrane</keyword>
<keyword evidence="6" id="KW-1185">Reference proteome</keyword>
<dbReference type="PANTHER" id="PTHR30069:SF29">
    <property type="entry name" value="HEMOGLOBIN AND HEMOGLOBIN-HAPTOGLOBIN-BINDING PROTEIN 1-RELATED"/>
    <property type="match status" value="1"/>
</dbReference>